<accession>V5C079</accession>
<proteinExistence type="predicted"/>
<protein>
    <submittedName>
        <fullName evidence="2">TIR-like domain-containing protein</fullName>
    </submittedName>
</protein>
<evidence type="ECO:0000313" key="2">
    <source>
        <dbReference type="EMBL" id="ESS73484.1"/>
    </source>
</evidence>
<evidence type="ECO:0000313" key="3">
    <source>
        <dbReference type="Proteomes" id="UP000017842"/>
    </source>
</evidence>
<dbReference type="Proteomes" id="UP000017842">
    <property type="component" value="Unassembled WGS sequence"/>
</dbReference>
<dbReference type="InterPro" id="IPR035897">
    <property type="entry name" value="Toll_tir_struct_dom_sf"/>
</dbReference>
<dbReference type="Gene3D" id="3.40.50.10140">
    <property type="entry name" value="Toll/interleukin-1 receptor homology (TIR) domain"/>
    <property type="match status" value="1"/>
</dbReference>
<sequence length="161" mass="18625">MQQGHSNDLGIVESIDKGLAHSTQLLAVLSARTMGSWWVPYEIGCSRTQKAGIVYLMLPSLKPEMLPEYLRICLNLWTPEALFDWAKQFTRWPDKVIERYFSELRELEAGWPFGELGPGEEAFEEWAARAEIENRTFSRYNPEVDGTRCCLILPLQRHIYC</sequence>
<dbReference type="Pfam" id="PF08937">
    <property type="entry name" value="ThsB_TIR"/>
    <property type="match status" value="1"/>
</dbReference>
<feature type="domain" description="Thoeris protein ThsB TIR-like" evidence="1">
    <location>
        <begin position="6"/>
        <end position="61"/>
    </location>
</feature>
<dbReference type="EMBL" id="AYLO01000019">
    <property type="protein sequence ID" value="ESS73484.1"/>
    <property type="molecule type" value="Genomic_DNA"/>
</dbReference>
<name>V5C079_9GAMM</name>
<dbReference type="InterPro" id="IPR015032">
    <property type="entry name" value="ThsB__TIR-like_domain"/>
</dbReference>
<keyword evidence="3" id="KW-1185">Reference proteome</keyword>
<dbReference type="AlphaFoldDB" id="V5C079"/>
<evidence type="ECO:0000259" key="1">
    <source>
        <dbReference type="Pfam" id="PF08937"/>
    </source>
</evidence>
<reference evidence="2 3" key="1">
    <citation type="journal article" date="2013" name="Genome Announc.">
        <title>Draft Genome Sequence of the Methanotrophic Gammaproteobacterium Methyloglobulus morosus DSM 22980 Strain KoM1.</title>
        <authorList>
            <person name="Poehlein A."/>
            <person name="Deutzmann J.S."/>
            <person name="Daniel R."/>
            <person name="Simeonova D.D."/>
        </authorList>
    </citation>
    <scope>NUCLEOTIDE SEQUENCE [LARGE SCALE GENOMIC DNA]</scope>
    <source>
        <strain evidence="2 3">KoM1</strain>
    </source>
</reference>
<comment type="caution">
    <text evidence="2">The sequence shown here is derived from an EMBL/GenBank/DDBJ whole genome shotgun (WGS) entry which is preliminary data.</text>
</comment>
<gene>
    <name evidence="2" type="ORF">MGMO_19c00040</name>
</gene>
<organism evidence="2 3">
    <name type="scientific">Methyloglobulus morosus KoM1</name>
    <dbReference type="NCBI Taxonomy" id="1116472"/>
    <lineage>
        <taxon>Bacteria</taxon>
        <taxon>Pseudomonadati</taxon>
        <taxon>Pseudomonadota</taxon>
        <taxon>Gammaproteobacteria</taxon>
        <taxon>Methylococcales</taxon>
        <taxon>Methylococcaceae</taxon>
        <taxon>Methyloglobulus</taxon>
    </lineage>
</organism>